<dbReference type="PANTHER" id="PTHR20882:SF14">
    <property type="entry name" value="CYTOPLASMIC TRNA 2-THIOLATION PROTEIN 2"/>
    <property type="match status" value="1"/>
</dbReference>
<reference evidence="4" key="1">
    <citation type="submission" date="2023-06" db="EMBL/GenBank/DDBJ databases">
        <title>Genome-scale phylogeny and comparative genomics of the fungal order Sordariales.</title>
        <authorList>
            <consortium name="Lawrence Berkeley National Laboratory"/>
            <person name="Hensen N."/>
            <person name="Bonometti L."/>
            <person name="Westerberg I."/>
            <person name="Brannstrom I.O."/>
            <person name="Guillou S."/>
            <person name="Cros-Aarteil S."/>
            <person name="Calhoun S."/>
            <person name="Haridas S."/>
            <person name="Kuo A."/>
            <person name="Mondo S."/>
            <person name="Pangilinan J."/>
            <person name="Riley R."/>
            <person name="LaButti K."/>
            <person name="Andreopoulos B."/>
            <person name="Lipzen A."/>
            <person name="Chen C."/>
            <person name="Yanf M."/>
            <person name="Daum C."/>
            <person name="Ng V."/>
            <person name="Clum A."/>
            <person name="Steindorff A."/>
            <person name="Ohm R."/>
            <person name="Martin F."/>
            <person name="Silar P."/>
            <person name="Natvig D."/>
            <person name="Lalanne C."/>
            <person name="Gautier V."/>
            <person name="Ament-velasquez S.L."/>
            <person name="Kruys A."/>
            <person name="Hutchinson M.I."/>
            <person name="Powell A.J."/>
            <person name="Barry K."/>
            <person name="Miller A.N."/>
            <person name="Grigoriev I.V."/>
            <person name="Debuchy R."/>
            <person name="Gladieux P."/>
            <person name="Thoren M.H."/>
            <person name="Johannesson H."/>
        </authorList>
    </citation>
    <scope>NUCLEOTIDE SEQUENCE</scope>
    <source>
        <strain evidence="4">SMH3187-1</strain>
    </source>
</reference>
<dbReference type="GO" id="GO:0000049">
    <property type="term" value="F:tRNA binding"/>
    <property type="evidence" value="ECO:0007669"/>
    <property type="project" value="InterPro"/>
</dbReference>
<dbReference type="GO" id="GO:0002143">
    <property type="term" value="P:tRNA wobble position uridine thiolation"/>
    <property type="evidence" value="ECO:0007669"/>
    <property type="project" value="TreeGrafter"/>
</dbReference>
<dbReference type="PANTHER" id="PTHR20882">
    <property type="entry name" value="CYTOPLASMIC TRNA 2-THIOLATION PROTEIN 2"/>
    <property type="match status" value="1"/>
</dbReference>
<evidence type="ECO:0000313" key="5">
    <source>
        <dbReference type="Proteomes" id="UP001172155"/>
    </source>
</evidence>
<name>A0AA40F8A5_9PEZI</name>
<evidence type="ECO:0000313" key="4">
    <source>
        <dbReference type="EMBL" id="KAK0753068.1"/>
    </source>
</evidence>
<dbReference type="Pfam" id="PF10288">
    <property type="entry name" value="CTU2"/>
    <property type="match status" value="1"/>
</dbReference>
<dbReference type="AlphaFoldDB" id="A0AA40F8A5"/>
<keyword evidence="2 3" id="KW-0819">tRNA processing</keyword>
<dbReference type="GO" id="GO:0005829">
    <property type="term" value="C:cytosol"/>
    <property type="evidence" value="ECO:0007669"/>
    <property type="project" value="TreeGrafter"/>
</dbReference>
<protein>
    <recommendedName>
        <fullName evidence="3">Cytoplasmic tRNA 2-thiolation protein 2</fullName>
    </recommendedName>
</protein>
<dbReference type="EMBL" id="JAUKUD010000001">
    <property type="protein sequence ID" value="KAK0753068.1"/>
    <property type="molecule type" value="Genomic_DNA"/>
</dbReference>
<comment type="subcellular location">
    <subcellularLocation>
        <location evidence="3">Cytoplasm</location>
    </subcellularLocation>
</comment>
<comment type="similarity">
    <text evidence="3">Belongs to the CTU2/NCS2 family.</text>
</comment>
<gene>
    <name evidence="3" type="primary">NCS2</name>
    <name evidence="3" type="synonym">CTU2</name>
    <name evidence="4" type="ORF">B0T18DRAFT_357207</name>
</gene>
<organism evidence="4 5">
    <name type="scientific">Schizothecium vesticola</name>
    <dbReference type="NCBI Taxonomy" id="314040"/>
    <lineage>
        <taxon>Eukaryota</taxon>
        <taxon>Fungi</taxon>
        <taxon>Dikarya</taxon>
        <taxon>Ascomycota</taxon>
        <taxon>Pezizomycotina</taxon>
        <taxon>Sordariomycetes</taxon>
        <taxon>Sordariomycetidae</taxon>
        <taxon>Sordariales</taxon>
        <taxon>Schizotheciaceae</taxon>
        <taxon>Schizothecium</taxon>
    </lineage>
</organism>
<keyword evidence="5" id="KW-1185">Reference proteome</keyword>
<dbReference type="InterPro" id="IPR014729">
    <property type="entry name" value="Rossmann-like_a/b/a_fold"/>
</dbReference>
<dbReference type="Proteomes" id="UP001172155">
    <property type="component" value="Unassembled WGS sequence"/>
</dbReference>
<dbReference type="GO" id="GO:0032447">
    <property type="term" value="P:protein urmylation"/>
    <property type="evidence" value="ECO:0007669"/>
    <property type="project" value="UniProtKB-UniRule"/>
</dbReference>
<dbReference type="GO" id="GO:0016779">
    <property type="term" value="F:nucleotidyltransferase activity"/>
    <property type="evidence" value="ECO:0007669"/>
    <property type="project" value="UniProtKB-UniRule"/>
</dbReference>
<comment type="function">
    <text evidence="3">Plays a central role in 2-thiolation of mcm(5)S(2)U at tRNA wobble positions of tRNA(Lys), tRNA(Glu) and tRNA(Gln). May act by forming a heterodimer with NCS6 that ligates sulfur from thiocarboxylated URM1 onto the uridine of tRNAs at wobble position. Prior mcm(5) tRNA modification by the elongator complex is required for 2-thiolation. May also be involved in protein urmylation.</text>
</comment>
<evidence type="ECO:0000256" key="2">
    <source>
        <dbReference type="ARBA" id="ARBA00022694"/>
    </source>
</evidence>
<dbReference type="InterPro" id="IPR019407">
    <property type="entry name" value="CTU2"/>
</dbReference>
<dbReference type="HAMAP" id="MF_03054">
    <property type="entry name" value="CTU2"/>
    <property type="match status" value="1"/>
</dbReference>
<keyword evidence="1 3" id="KW-0963">Cytoplasm</keyword>
<comment type="pathway">
    <text evidence="3">tRNA modification; 5-methoxycarbonylmethyl-2-thiouridine-tRNA biosynthesis.</text>
</comment>
<evidence type="ECO:0000256" key="3">
    <source>
        <dbReference type="HAMAP-Rule" id="MF_03054"/>
    </source>
</evidence>
<sequence length="381" mass="40436">MEAPATSPGSLTRLCVKCRSQEATLESRTQPVCKDCFLKFISSKCIKHLGALGRLTRPPPPSLTRHYTLALSLGPSSTALLHLLHTNLTYSLTKNRAPPFHLQVVHITNDSTTPLPPADPLTPLRPLYPSFTFLLLPLSTSLSLPTIDFSALPPSGPTSSPPALRLRTLLAGLPSAASRADVLRLLTRHLLLHAAREARSQALLFGHSTTALAELTLSEAAKGRGFGVPWVVSDGAEPEGGVVVSHPLREVLRGEVVRYGGLVEPKLLVLEEEVEAKGGAVVSHRDLSIDEVMRRYFGEVEERYPAVVANVARTTGKLVRMLGGGGEGGRCGVCGTPLDGEGDERWRGELGVEGGGGTGEEAEGGGGGARLCYGCERSTRG</sequence>
<dbReference type="GO" id="GO:0016783">
    <property type="term" value="F:sulfurtransferase activity"/>
    <property type="evidence" value="ECO:0007669"/>
    <property type="project" value="TreeGrafter"/>
</dbReference>
<evidence type="ECO:0000256" key="1">
    <source>
        <dbReference type="ARBA" id="ARBA00022490"/>
    </source>
</evidence>
<accession>A0AA40F8A5</accession>
<dbReference type="Gene3D" id="3.40.50.620">
    <property type="entry name" value="HUPs"/>
    <property type="match status" value="2"/>
</dbReference>
<comment type="caution">
    <text evidence="4">The sequence shown here is derived from an EMBL/GenBank/DDBJ whole genome shotgun (WGS) entry which is preliminary data.</text>
</comment>
<proteinExistence type="inferred from homology"/>